<comment type="caution">
    <text evidence="2">The sequence shown here is derived from an EMBL/GenBank/DDBJ whole genome shotgun (WGS) entry which is preliminary data.</text>
</comment>
<evidence type="ECO:0000256" key="1">
    <source>
        <dbReference type="SAM" id="Phobius"/>
    </source>
</evidence>
<name>A0AAW2EBX0_9HYME</name>
<dbReference type="Proteomes" id="UP001430953">
    <property type="component" value="Unassembled WGS sequence"/>
</dbReference>
<evidence type="ECO:0000313" key="2">
    <source>
        <dbReference type="EMBL" id="KAL0099735.1"/>
    </source>
</evidence>
<dbReference type="AlphaFoldDB" id="A0AAW2EBX0"/>
<organism evidence="2 3">
    <name type="scientific">Cardiocondyla obscurior</name>
    <dbReference type="NCBI Taxonomy" id="286306"/>
    <lineage>
        <taxon>Eukaryota</taxon>
        <taxon>Metazoa</taxon>
        <taxon>Ecdysozoa</taxon>
        <taxon>Arthropoda</taxon>
        <taxon>Hexapoda</taxon>
        <taxon>Insecta</taxon>
        <taxon>Pterygota</taxon>
        <taxon>Neoptera</taxon>
        <taxon>Endopterygota</taxon>
        <taxon>Hymenoptera</taxon>
        <taxon>Apocrita</taxon>
        <taxon>Aculeata</taxon>
        <taxon>Formicoidea</taxon>
        <taxon>Formicidae</taxon>
        <taxon>Myrmicinae</taxon>
        <taxon>Cardiocondyla</taxon>
    </lineage>
</organism>
<gene>
    <name evidence="2" type="ORF">PUN28_019859</name>
</gene>
<reference evidence="2 3" key="1">
    <citation type="submission" date="2023-03" db="EMBL/GenBank/DDBJ databases">
        <title>High recombination rates correlate with genetic variation in Cardiocondyla obscurior ants.</title>
        <authorList>
            <person name="Errbii M."/>
        </authorList>
    </citation>
    <scope>NUCLEOTIDE SEQUENCE [LARGE SCALE GENOMIC DNA]</scope>
    <source>
        <strain evidence="2">Alpha-2009</strain>
        <tissue evidence="2">Whole body</tissue>
    </source>
</reference>
<dbReference type="EMBL" id="JADYXP020000027">
    <property type="protein sequence ID" value="KAL0099735.1"/>
    <property type="molecule type" value="Genomic_DNA"/>
</dbReference>
<keyword evidence="3" id="KW-1185">Reference proteome</keyword>
<accession>A0AAW2EBX0</accession>
<keyword evidence="1" id="KW-1133">Transmembrane helix</keyword>
<sequence length="201" mass="22143">MCTRIFNETNRICSNLCICVCVCVLVCMYVCKSARACKECQKVCIYKVRNTLRLCIRLNYDDKKIVEFFKGFCFIYQLLPRSPMGPPLNPPLFPLEEGGGGPPRQSGKGAPIRGRKFGPSYSYIIAGCDSAINAGPFGPDESSFNICGPFCKRGLFLLGLPSSRLCSSQSPFVVLFISLPIMVELIDSSNNSFSAEFTLSP</sequence>
<protein>
    <submittedName>
        <fullName evidence="2">Uncharacterized protein</fullName>
    </submittedName>
</protein>
<feature type="transmembrane region" description="Helical" evidence="1">
    <location>
        <begin position="12"/>
        <end position="31"/>
    </location>
</feature>
<keyword evidence="1" id="KW-0812">Transmembrane</keyword>
<keyword evidence="1" id="KW-0472">Membrane</keyword>
<evidence type="ECO:0000313" key="3">
    <source>
        <dbReference type="Proteomes" id="UP001430953"/>
    </source>
</evidence>
<proteinExistence type="predicted"/>